<dbReference type="AlphaFoldDB" id="A0A850QDB1"/>
<dbReference type="EMBL" id="JABCJE010000010">
    <property type="protein sequence ID" value="NVO24928.1"/>
    <property type="molecule type" value="Genomic_DNA"/>
</dbReference>
<dbReference type="RefSeq" id="WP_177158538.1">
    <property type="nucleotide sequence ID" value="NZ_JABCJE010000010.1"/>
</dbReference>
<sequence>MRKQPTVLIGLGATKSGTTWLYHYLADHPQCHVRSRKELHYFDNLEPEALQRERDKVGKKAEELSFRATTAKGALRTRVRKRFDDALDWLLVLNDTDDERDYAYVCFLKTGAEGAPVVADITPSYAIQSEDVYHRMAKVAPDTRFLYLMRDPVARLWSHVRMNAEKSNKPKQFETHCADMLQAALDDKLPEMRARGDYASALEKARVLPEGKFLPLFYEDIFGGDGLQRLCAFAGLDYVPADTAKKHHEGKSLKMTEGQERAAFDMLRPQYDAVRDYMGTLPRAWQDKVNKFGG</sequence>
<dbReference type="Proteomes" id="UP000592216">
    <property type="component" value="Unassembled WGS sequence"/>
</dbReference>
<evidence type="ECO:0000313" key="3">
    <source>
        <dbReference type="Proteomes" id="UP000592216"/>
    </source>
</evidence>
<dbReference type="SUPFAM" id="SSF52540">
    <property type="entry name" value="P-loop containing nucleoside triphosphate hydrolases"/>
    <property type="match status" value="1"/>
</dbReference>
<accession>A0A850QDB1</accession>
<dbReference type="InterPro" id="IPR027417">
    <property type="entry name" value="P-loop_NTPase"/>
</dbReference>
<evidence type="ECO:0000256" key="1">
    <source>
        <dbReference type="ARBA" id="ARBA00022679"/>
    </source>
</evidence>
<organism evidence="2 3">
    <name type="scientific">Donghicola mangrovi</name>
    <dbReference type="NCBI Taxonomy" id="2729614"/>
    <lineage>
        <taxon>Bacteria</taxon>
        <taxon>Pseudomonadati</taxon>
        <taxon>Pseudomonadota</taxon>
        <taxon>Alphaproteobacteria</taxon>
        <taxon>Rhodobacterales</taxon>
        <taxon>Roseobacteraceae</taxon>
        <taxon>Donghicola</taxon>
    </lineage>
</organism>
<dbReference type="InterPro" id="IPR037359">
    <property type="entry name" value="NST/OST"/>
</dbReference>
<protein>
    <submittedName>
        <fullName evidence="2">Sulfotransferase</fullName>
    </submittedName>
</protein>
<proteinExistence type="predicted"/>
<dbReference type="GO" id="GO:0008146">
    <property type="term" value="F:sulfotransferase activity"/>
    <property type="evidence" value="ECO:0007669"/>
    <property type="project" value="InterPro"/>
</dbReference>
<dbReference type="PANTHER" id="PTHR10605">
    <property type="entry name" value="HEPARAN SULFATE SULFOTRANSFERASE"/>
    <property type="match status" value="1"/>
</dbReference>
<dbReference type="Pfam" id="PF13469">
    <property type="entry name" value="Sulfotransfer_3"/>
    <property type="match status" value="1"/>
</dbReference>
<keyword evidence="1 2" id="KW-0808">Transferase</keyword>
<dbReference type="Gene3D" id="3.40.50.300">
    <property type="entry name" value="P-loop containing nucleotide triphosphate hydrolases"/>
    <property type="match status" value="1"/>
</dbReference>
<dbReference type="PANTHER" id="PTHR10605:SF56">
    <property type="entry name" value="BIFUNCTIONAL HEPARAN SULFATE N-DEACETYLASE_N-SULFOTRANSFERASE"/>
    <property type="match status" value="1"/>
</dbReference>
<comment type="caution">
    <text evidence="2">The sequence shown here is derived from an EMBL/GenBank/DDBJ whole genome shotgun (WGS) entry which is preliminary data.</text>
</comment>
<gene>
    <name evidence="2" type="ORF">HJ536_16355</name>
</gene>
<name>A0A850QDB1_9RHOB</name>
<reference evidence="2 3" key="1">
    <citation type="submission" date="2020-04" db="EMBL/GenBank/DDBJ databases">
        <title>Donghicola sp., a member of the Rhodobacteraceae family isolated from mangrove forest in Thailand.</title>
        <authorList>
            <person name="Charoenyingcharoen P."/>
            <person name="Yukphan P."/>
        </authorList>
    </citation>
    <scope>NUCLEOTIDE SEQUENCE [LARGE SCALE GENOMIC DNA]</scope>
    <source>
        <strain evidence="2 3">B5-SW-15</strain>
    </source>
</reference>
<evidence type="ECO:0000313" key="2">
    <source>
        <dbReference type="EMBL" id="NVO24928.1"/>
    </source>
</evidence>